<dbReference type="Proteomes" id="UP001558613">
    <property type="component" value="Unassembled WGS sequence"/>
</dbReference>
<proteinExistence type="predicted"/>
<sequence>MTYERCAVFSFAVIEGDPAPVSLRIHQITMYAALCSRTLRRWGMVQHELSFRCVMPNDREPPRTMTPFTGM</sequence>
<gene>
    <name evidence="1" type="ORF">QQF64_020447</name>
</gene>
<organism evidence="1 2">
    <name type="scientific">Cirrhinus molitorella</name>
    <name type="common">mud carp</name>
    <dbReference type="NCBI Taxonomy" id="172907"/>
    <lineage>
        <taxon>Eukaryota</taxon>
        <taxon>Metazoa</taxon>
        <taxon>Chordata</taxon>
        <taxon>Craniata</taxon>
        <taxon>Vertebrata</taxon>
        <taxon>Euteleostomi</taxon>
        <taxon>Actinopterygii</taxon>
        <taxon>Neopterygii</taxon>
        <taxon>Teleostei</taxon>
        <taxon>Ostariophysi</taxon>
        <taxon>Cypriniformes</taxon>
        <taxon>Cyprinidae</taxon>
        <taxon>Labeoninae</taxon>
        <taxon>Labeonini</taxon>
        <taxon>Cirrhinus</taxon>
    </lineage>
</organism>
<comment type="caution">
    <text evidence="1">The sequence shown here is derived from an EMBL/GenBank/DDBJ whole genome shotgun (WGS) entry which is preliminary data.</text>
</comment>
<dbReference type="EMBL" id="JAYMGO010000023">
    <property type="protein sequence ID" value="KAL1249442.1"/>
    <property type="molecule type" value="Genomic_DNA"/>
</dbReference>
<evidence type="ECO:0000313" key="2">
    <source>
        <dbReference type="Proteomes" id="UP001558613"/>
    </source>
</evidence>
<keyword evidence="2" id="KW-1185">Reference proteome</keyword>
<reference evidence="1 2" key="1">
    <citation type="submission" date="2023-09" db="EMBL/GenBank/DDBJ databases">
        <authorList>
            <person name="Wang M."/>
        </authorList>
    </citation>
    <scope>NUCLEOTIDE SEQUENCE [LARGE SCALE GENOMIC DNA]</scope>
    <source>
        <strain evidence="1">GT-2023</strain>
        <tissue evidence="1">Liver</tissue>
    </source>
</reference>
<name>A0ABR3L9C1_9TELE</name>
<evidence type="ECO:0000313" key="1">
    <source>
        <dbReference type="EMBL" id="KAL1249442.1"/>
    </source>
</evidence>
<accession>A0ABR3L9C1</accession>
<protein>
    <submittedName>
        <fullName evidence="1">Uncharacterized protein</fullName>
    </submittedName>
</protein>